<keyword evidence="7" id="KW-1185">Reference proteome</keyword>
<proteinExistence type="predicted"/>
<dbReference type="SMART" id="SM00014">
    <property type="entry name" value="acidPPc"/>
    <property type="match status" value="1"/>
</dbReference>
<keyword evidence="4" id="KW-1133">Transmembrane helix</keyword>
<feature type="transmembrane region" description="Helical" evidence="4">
    <location>
        <begin position="188"/>
        <end position="210"/>
    </location>
</feature>
<dbReference type="InterPro" id="IPR036938">
    <property type="entry name" value="PAP2/HPO_sf"/>
</dbReference>
<dbReference type="Pfam" id="PF01569">
    <property type="entry name" value="PAP2"/>
    <property type="match status" value="1"/>
</dbReference>
<gene>
    <name evidence="6" type="ORF">H744_2c2096</name>
</gene>
<dbReference type="PANTHER" id="PTHR14969:SF54">
    <property type="entry name" value="PHOSPHATIDYLGLYCEROPHOSPHATASE B"/>
    <property type="match status" value="1"/>
</dbReference>
<reference evidence="6 7" key="1">
    <citation type="submission" date="2013-05" db="EMBL/GenBank/DDBJ databases">
        <title>Complete genome sequence of the lipase-producing bacterium Photobacterium gaetbulicola Gung47.</title>
        <authorList>
            <person name="Kim Y.-O."/>
        </authorList>
    </citation>
    <scope>NUCLEOTIDE SEQUENCE [LARGE SCALE GENOMIC DNA]</scope>
    <source>
        <strain evidence="6 7">Gung47</strain>
    </source>
</reference>
<protein>
    <recommendedName>
        <fullName evidence="1">undecaprenyl-diphosphate phosphatase</fullName>
        <ecNumber evidence="1">3.6.1.27</ecNumber>
    </recommendedName>
    <alternativeName>
        <fullName evidence="2">Undecaprenyl pyrophosphate phosphatase</fullName>
    </alternativeName>
</protein>
<evidence type="ECO:0000256" key="3">
    <source>
        <dbReference type="ARBA" id="ARBA00047594"/>
    </source>
</evidence>
<dbReference type="PANTHER" id="PTHR14969">
    <property type="entry name" value="SPHINGOSINE-1-PHOSPHATE PHOSPHOHYDROLASE"/>
    <property type="match status" value="1"/>
</dbReference>
<feature type="transmembrane region" description="Helical" evidence="4">
    <location>
        <begin position="165"/>
        <end position="183"/>
    </location>
</feature>
<sequence>MFLRPFVERKIPGLIALLLMTTLLSAVLVFYSQANLDGPVSAVSGMFFSLLTHSAGNPGFLVSVAVFMLIPVVLKLPRKALFKLGVQFALLLALSFVAKTVMKHITEVPRPYTHQLQSMHIVDSPQAFYALSDTEKDSAVKQASKSVSQWRIAHWQGETNYSLPSGHTIFTAVCVAFWGGFFLRRRQIIPAGIIIIWAVGVGISRIWLGMHWPSDLLASIFGAACLYMCIPEWGVSPAVQPNSKKILQRR</sequence>
<evidence type="ECO:0000256" key="4">
    <source>
        <dbReference type="SAM" id="Phobius"/>
    </source>
</evidence>
<evidence type="ECO:0000313" key="6">
    <source>
        <dbReference type="EMBL" id="AJR08760.1"/>
    </source>
</evidence>
<accession>A0A0C5X0E3</accession>
<evidence type="ECO:0000256" key="2">
    <source>
        <dbReference type="ARBA" id="ARBA00032707"/>
    </source>
</evidence>
<dbReference type="Proteomes" id="UP000032303">
    <property type="component" value="Chromosome 2"/>
</dbReference>
<dbReference type="STRING" id="658445.H744_2c2096"/>
<dbReference type="HOGENOM" id="CLU_083863_0_0_6"/>
<dbReference type="GO" id="GO:0050380">
    <property type="term" value="F:undecaprenyl-diphosphatase activity"/>
    <property type="evidence" value="ECO:0007669"/>
    <property type="project" value="UniProtKB-EC"/>
</dbReference>
<feature type="transmembrane region" description="Helical" evidence="4">
    <location>
        <begin position="54"/>
        <end position="74"/>
    </location>
</feature>
<name>A0A0C5X0E3_9GAMM</name>
<feature type="transmembrane region" description="Helical" evidence="4">
    <location>
        <begin position="216"/>
        <end position="235"/>
    </location>
</feature>
<comment type="catalytic activity">
    <reaction evidence="3">
        <text>di-trans,octa-cis-undecaprenyl diphosphate + H2O = di-trans,octa-cis-undecaprenyl phosphate + phosphate + H(+)</text>
        <dbReference type="Rhea" id="RHEA:28094"/>
        <dbReference type="ChEBI" id="CHEBI:15377"/>
        <dbReference type="ChEBI" id="CHEBI:15378"/>
        <dbReference type="ChEBI" id="CHEBI:43474"/>
        <dbReference type="ChEBI" id="CHEBI:58405"/>
        <dbReference type="ChEBI" id="CHEBI:60392"/>
        <dbReference type="EC" id="3.6.1.27"/>
    </reaction>
</comment>
<evidence type="ECO:0000256" key="1">
    <source>
        <dbReference type="ARBA" id="ARBA00012374"/>
    </source>
</evidence>
<evidence type="ECO:0000313" key="7">
    <source>
        <dbReference type="Proteomes" id="UP000032303"/>
    </source>
</evidence>
<dbReference type="PATRIC" id="fig|658445.3.peg.4076"/>
<dbReference type="EMBL" id="CP005974">
    <property type="protein sequence ID" value="AJR08760.1"/>
    <property type="molecule type" value="Genomic_DNA"/>
</dbReference>
<keyword evidence="4" id="KW-0472">Membrane</keyword>
<dbReference type="Gene3D" id="1.20.144.10">
    <property type="entry name" value="Phosphatidic acid phosphatase type 2/haloperoxidase"/>
    <property type="match status" value="1"/>
</dbReference>
<dbReference type="InterPro" id="IPR000326">
    <property type="entry name" value="PAP2/HPO"/>
</dbReference>
<dbReference type="KEGG" id="pgb:H744_2c2096"/>
<evidence type="ECO:0000259" key="5">
    <source>
        <dbReference type="SMART" id="SM00014"/>
    </source>
</evidence>
<dbReference type="EC" id="3.6.1.27" evidence="1"/>
<organism evidence="6 7">
    <name type="scientific">Photobacterium gaetbulicola Gung47</name>
    <dbReference type="NCBI Taxonomy" id="658445"/>
    <lineage>
        <taxon>Bacteria</taxon>
        <taxon>Pseudomonadati</taxon>
        <taxon>Pseudomonadota</taxon>
        <taxon>Gammaproteobacteria</taxon>
        <taxon>Vibrionales</taxon>
        <taxon>Vibrionaceae</taxon>
        <taxon>Photobacterium</taxon>
    </lineage>
</organism>
<dbReference type="SUPFAM" id="SSF48317">
    <property type="entry name" value="Acid phosphatase/Vanadium-dependent haloperoxidase"/>
    <property type="match status" value="1"/>
</dbReference>
<feature type="domain" description="Phosphatidic acid phosphatase type 2/haloperoxidase" evidence="5">
    <location>
        <begin position="83"/>
        <end position="231"/>
    </location>
</feature>
<feature type="transmembrane region" description="Helical" evidence="4">
    <location>
        <begin position="12"/>
        <end position="34"/>
    </location>
</feature>
<dbReference type="AlphaFoldDB" id="A0A0C5X0E3"/>
<dbReference type="CDD" id="cd01610">
    <property type="entry name" value="PAP2_like"/>
    <property type="match status" value="1"/>
</dbReference>
<feature type="transmembrane region" description="Helical" evidence="4">
    <location>
        <begin position="81"/>
        <end position="102"/>
    </location>
</feature>
<dbReference type="GO" id="GO:0005886">
    <property type="term" value="C:plasma membrane"/>
    <property type="evidence" value="ECO:0007669"/>
    <property type="project" value="TreeGrafter"/>
</dbReference>
<keyword evidence="4" id="KW-0812">Transmembrane</keyword>